<proteinExistence type="predicted"/>
<organism evidence="1 2">
    <name type="scientific">Burkholderia gladioli</name>
    <name type="common">Pseudomonas marginata</name>
    <name type="synonym">Phytomonas marginata</name>
    <dbReference type="NCBI Taxonomy" id="28095"/>
    <lineage>
        <taxon>Bacteria</taxon>
        <taxon>Pseudomonadati</taxon>
        <taxon>Pseudomonadota</taxon>
        <taxon>Betaproteobacteria</taxon>
        <taxon>Burkholderiales</taxon>
        <taxon>Burkholderiaceae</taxon>
        <taxon>Burkholderia</taxon>
    </lineage>
</organism>
<evidence type="ECO:0000313" key="1">
    <source>
        <dbReference type="EMBL" id="UWX69126.1"/>
    </source>
</evidence>
<dbReference type="EMBL" id="CP104214">
    <property type="protein sequence ID" value="UWX69126.1"/>
    <property type="molecule type" value="Genomic_DNA"/>
</dbReference>
<dbReference type="AlphaFoldDB" id="A0AB38TNT0"/>
<gene>
    <name evidence="1" type="ORF">NYZ96_12945</name>
</gene>
<sequence length="47" mass="5013">MAIIRKIDIEMADILFPPKSIGREPVDMPLATGSAPIFTHSGGAHPI</sequence>
<evidence type="ECO:0000313" key="2">
    <source>
        <dbReference type="Proteomes" id="UP001059745"/>
    </source>
</evidence>
<protein>
    <submittedName>
        <fullName evidence="1">Uncharacterized protein</fullName>
    </submittedName>
</protein>
<name>A0AB38TNT0_BURGA</name>
<reference evidence="1" key="1">
    <citation type="submission" date="2022-09" db="EMBL/GenBank/DDBJ databases">
        <title>Genomic of Burkholderia gladioli.</title>
        <authorList>
            <person name="Wu H."/>
        </authorList>
    </citation>
    <scope>NUCLEOTIDE SEQUENCE</scope>
    <source>
        <strain evidence="1">ZN-S4</strain>
    </source>
</reference>
<dbReference type="Proteomes" id="UP001059745">
    <property type="component" value="Chromosome 1"/>
</dbReference>
<dbReference type="RefSeq" id="WP_155296538.1">
    <property type="nucleotide sequence ID" value="NZ_CADEQC010000002.1"/>
</dbReference>
<accession>A0AB38TNT0</accession>